<name>S8ABY7_DACHA</name>
<evidence type="ECO:0000313" key="3">
    <source>
        <dbReference type="EMBL" id="EPS40500.1"/>
    </source>
</evidence>
<feature type="region of interest" description="Disordered" evidence="1">
    <location>
        <begin position="380"/>
        <end position="440"/>
    </location>
</feature>
<dbReference type="OMA" id="MERGHAF"/>
<keyword evidence="2" id="KW-0472">Membrane</keyword>
<feature type="compositionally biased region" description="Polar residues" evidence="1">
    <location>
        <begin position="112"/>
        <end position="129"/>
    </location>
</feature>
<dbReference type="HOGENOM" id="CLU_653766_0_0_1"/>
<keyword evidence="2" id="KW-1133">Transmembrane helix</keyword>
<evidence type="ECO:0000256" key="2">
    <source>
        <dbReference type="SAM" id="Phobius"/>
    </source>
</evidence>
<comment type="caution">
    <text evidence="3">The sequence shown here is derived from an EMBL/GenBank/DDBJ whole genome shotgun (WGS) entry which is preliminary data.</text>
</comment>
<feature type="region of interest" description="Disordered" evidence="1">
    <location>
        <begin position="148"/>
        <end position="201"/>
    </location>
</feature>
<reference evidence="3 4" key="1">
    <citation type="journal article" date="2013" name="PLoS Genet.">
        <title>Genomic mechanisms accounting for the adaptation to parasitism in nematode-trapping fungi.</title>
        <authorList>
            <person name="Meerupati T."/>
            <person name="Andersson K.M."/>
            <person name="Friman E."/>
            <person name="Kumar D."/>
            <person name="Tunlid A."/>
            <person name="Ahren D."/>
        </authorList>
    </citation>
    <scope>NUCLEOTIDE SEQUENCE [LARGE SCALE GENOMIC DNA]</scope>
    <source>
        <strain evidence="3 4">CBS 200.50</strain>
    </source>
</reference>
<feature type="compositionally biased region" description="Basic and acidic residues" evidence="1">
    <location>
        <begin position="420"/>
        <end position="440"/>
    </location>
</feature>
<dbReference type="Proteomes" id="UP000015100">
    <property type="component" value="Unassembled WGS sequence"/>
</dbReference>
<keyword evidence="4" id="KW-1185">Reference proteome</keyword>
<feature type="region of interest" description="Disordered" evidence="1">
    <location>
        <begin position="84"/>
        <end position="134"/>
    </location>
</feature>
<evidence type="ECO:0000256" key="1">
    <source>
        <dbReference type="SAM" id="MobiDB-lite"/>
    </source>
</evidence>
<protein>
    <submittedName>
        <fullName evidence="3">Uncharacterized protein</fullName>
    </submittedName>
</protein>
<keyword evidence="2" id="KW-0812">Transmembrane</keyword>
<feature type="compositionally biased region" description="Polar residues" evidence="1">
    <location>
        <begin position="84"/>
        <end position="96"/>
    </location>
</feature>
<evidence type="ECO:0000313" key="4">
    <source>
        <dbReference type="Proteomes" id="UP000015100"/>
    </source>
</evidence>
<dbReference type="AlphaFoldDB" id="S8ABY7"/>
<proteinExistence type="predicted"/>
<feature type="compositionally biased region" description="Polar residues" evidence="1">
    <location>
        <begin position="405"/>
        <end position="416"/>
    </location>
</feature>
<sequence>MPQFPGDISSGNAVIGAIVVILAIFVIALVLLVLYFYIHLRRLQTKYDDLVQRPYTHDDRGLSQRIQDQRKSAVLCINSCQNREPELRTSSSSDGVQPNPLSPRASHDNSRSMKGNNDIQNSRNPNSLADQHDGESWAIRKVRSMERLTELSNELTPRREPDDPFTEMLTPPSKPANTPEHLPGTVPGNTSTSKPVGELEMLPPQTGVNVAIKDVNKLSEVEPNLLTVPQINEQTSRRLSPLLGKESHGLPKWIRNPYRADHRQTYVKSNTSGYFAPGEPSSEIADIAQVPPHARPVVTEPRSPQDSWESTAPITETLHTETPESPAHTRNSNTLFDDCPHPFLERTFKLNLAFPHPYSGPTNPKASGSVKLRHYIKNARGHRRSYRNPTGAFHRRSTIGILSPHSRNISRSAKQPQNRKRTDSERDRDDLKLEAITESI</sequence>
<gene>
    <name evidence="3" type="ORF">H072_5633</name>
</gene>
<feature type="transmembrane region" description="Helical" evidence="2">
    <location>
        <begin position="12"/>
        <end position="38"/>
    </location>
</feature>
<dbReference type="OrthoDB" id="5331576at2759"/>
<dbReference type="EMBL" id="AQGS01000340">
    <property type="protein sequence ID" value="EPS40500.1"/>
    <property type="molecule type" value="Genomic_DNA"/>
</dbReference>
<reference evidence="4" key="2">
    <citation type="submission" date="2013-04" db="EMBL/GenBank/DDBJ databases">
        <title>Genomic mechanisms accounting for the adaptation to parasitism in nematode-trapping fungi.</title>
        <authorList>
            <person name="Ahren D.G."/>
        </authorList>
    </citation>
    <scope>NUCLEOTIDE SEQUENCE [LARGE SCALE GENOMIC DNA]</scope>
    <source>
        <strain evidence="4">CBS 200.50</strain>
    </source>
</reference>
<organism evidence="3 4">
    <name type="scientific">Dactylellina haptotyla (strain CBS 200.50)</name>
    <name type="common">Nematode-trapping fungus</name>
    <name type="synonym">Monacrosporium haptotylum</name>
    <dbReference type="NCBI Taxonomy" id="1284197"/>
    <lineage>
        <taxon>Eukaryota</taxon>
        <taxon>Fungi</taxon>
        <taxon>Dikarya</taxon>
        <taxon>Ascomycota</taxon>
        <taxon>Pezizomycotina</taxon>
        <taxon>Orbiliomycetes</taxon>
        <taxon>Orbiliales</taxon>
        <taxon>Orbiliaceae</taxon>
        <taxon>Dactylellina</taxon>
    </lineage>
</organism>
<accession>S8ABY7</accession>